<evidence type="ECO:0000259" key="1">
    <source>
        <dbReference type="PROSITE" id="PS51212"/>
    </source>
</evidence>
<sequence>HQQRAATPVLPSGWSYTNCYTDSASARLLSTMIYSSSSNTQDKCVAQCNSKGYVYAGVEYGKEC</sequence>
<dbReference type="Proteomes" id="UP000054248">
    <property type="component" value="Unassembled WGS sequence"/>
</dbReference>
<accession>A0A0C3QS47</accession>
<feature type="non-terminal residue" evidence="2">
    <location>
        <position position="1"/>
    </location>
</feature>
<feature type="domain" description="WSC" evidence="1">
    <location>
        <begin position="13"/>
        <end position="64"/>
    </location>
</feature>
<dbReference type="HOGENOM" id="CLU_2874116_0_0_1"/>
<organism evidence="2 3">
    <name type="scientific">Tulasnella calospora MUT 4182</name>
    <dbReference type="NCBI Taxonomy" id="1051891"/>
    <lineage>
        <taxon>Eukaryota</taxon>
        <taxon>Fungi</taxon>
        <taxon>Dikarya</taxon>
        <taxon>Basidiomycota</taxon>
        <taxon>Agaricomycotina</taxon>
        <taxon>Agaricomycetes</taxon>
        <taxon>Cantharellales</taxon>
        <taxon>Tulasnellaceae</taxon>
        <taxon>Tulasnella</taxon>
    </lineage>
</organism>
<gene>
    <name evidence="2" type="ORF">M407DRAFT_38550</name>
</gene>
<dbReference type="PROSITE" id="PS51212">
    <property type="entry name" value="WSC"/>
    <property type="match status" value="1"/>
</dbReference>
<protein>
    <recommendedName>
        <fullName evidence="1">WSC domain-containing protein</fullName>
    </recommendedName>
</protein>
<reference evidence="3" key="2">
    <citation type="submission" date="2015-01" db="EMBL/GenBank/DDBJ databases">
        <title>Evolutionary Origins and Diversification of the Mycorrhizal Mutualists.</title>
        <authorList>
            <consortium name="DOE Joint Genome Institute"/>
            <consortium name="Mycorrhizal Genomics Consortium"/>
            <person name="Kohler A."/>
            <person name="Kuo A."/>
            <person name="Nagy L.G."/>
            <person name="Floudas D."/>
            <person name="Copeland A."/>
            <person name="Barry K.W."/>
            <person name="Cichocki N."/>
            <person name="Veneault-Fourrey C."/>
            <person name="LaButti K."/>
            <person name="Lindquist E.A."/>
            <person name="Lipzen A."/>
            <person name="Lundell T."/>
            <person name="Morin E."/>
            <person name="Murat C."/>
            <person name="Riley R."/>
            <person name="Ohm R."/>
            <person name="Sun H."/>
            <person name="Tunlid A."/>
            <person name="Henrissat B."/>
            <person name="Grigoriev I.V."/>
            <person name="Hibbett D.S."/>
            <person name="Martin F."/>
        </authorList>
    </citation>
    <scope>NUCLEOTIDE SEQUENCE [LARGE SCALE GENOMIC DNA]</scope>
    <source>
        <strain evidence="3">MUT 4182</strain>
    </source>
</reference>
<keyword evidence="3" id="KW-1185">Reference proteome</keyword>
<dbReference type="EMBL" id="KN822969">
    <property type="protein sequence ID" value="KIO30744.1"/>
    <property type="molecule type" value="Genomic_DNA"/>
</dbReference>
<dbReference type="InterPro" id="IPR002889">
    <property type="entry name" value="WSC_carb-bd"/>
</dbReference>
<reference evidence="2 3" key="1">
    <citation type="submission" date="2014-04" db="EMBL/GenBank/DDBJ databases">
        <authorList>
            <consortium name="DOE Joint Genome Institute"/>
            <person name="Kuo A."/>
            <person name="Girlanda M."/>
            <person name="Perotto S."/>
            <person name="Kohler A."/>
            <person name="Nagy L.G."/>
            <person name="Floudas D."/>
            <person name="Copeland A."/>
            <person name="Barry K.W."/>
            <person name="Cichocki N."/>
            <person name="Veneault-Fourrey C."/>
            <person name="LaButti K."/>
            <person name="Lindquist E.A."/>
            <person name="Lipzen A."/>
            <person name="Lundell T."/>
            <person name="Morin E."/>
            <person name="Murat C."/>
            <person name="Sun H."/>
            <person name="Tunlid A."/>
            <person name="Henrissat B."/>
            <person name="Grigoriev I.V."/>
            <person name="Hibbett D.S."/>
            <person name="Martin F."/>
            <person name="Nordberg H.P."/>
            <person name="Cantor M.N."/>
            <person name="Hua S.X."/>
        </authorList>
    </citation>
    <scope>NUCLEOTIDE SEQUENCE [LARGE SCALE GENOMIC DNA]</scope>
    <source>
        <strain evidence="2 3">MUT 4182</strain>
    </source>
</reference>
<dbReference type="Pfam" id="PF01822">
    <property type="entry name" value="WSC"/>
    <property type="match status" value="1"/>
</dbReference>
<name>A0A0C3QS47_9AGAM</name>
<evidence type="ECO:0000313" key="3">
    <source>
        <dbReference type="Proteomes" id="UP000054248"/>
    </source>
</evidence>
<proteinExistence type="predicted"/>
<dbReference type="OrthoDB" id="5985073at2759"/>
<evidence type="ECO:0000313" key="2">
    <source>
        <dbReference type="EMBL" id="KIO30744.1"/>
    </source>
</evidence>
<dbReference type="AlphaFoldDB" id="A0A0C3QS47"/>
<feature type="non-terminal residue" evidence="2">
    <location>
        <position position="64"/>
    </location>
</feature>